<dbReference type="PANTHER" id="PTHR46346:SF1">
    <property type="entry name" value="PHOSPHATIDYLINOSITOL N-ACETYLGLUCOSAMINYLTRANSFERASE SUBUNIT P"/>
    <property type="match status" value="1"/>
</dbReference>
<dbReference type="InterPro" id="IPR013717">
    <property type="entry name" value="PIG-P"/>
</dbReference>
<reference evidence="8" key="2">
    <citation type="journal article" date="2022" name="Microbiol. Resour. Announc.">
        <title>Whole-Genome Sequence of Entomortierella parvispora E1425, a Mucoromycotan Fungus Associated with Burkholderiaceae-Related Endosymbiotic Bacteria.</title>
        <authorList>
            <person name="Herlambang A."/>
            <person name="Guo Y."/>
            <person name="Takashima Y."/>
            <person name="Narisawa K."/>
            <person name="Ohta H."/>
            <person name="Nishizawa T."/>
        </authorList>
    </citation>
    <scope>NUCLEOTIDE SEQUENCE</scope>
    <source>
        <strain evidence="8">E1425</strain>
    </source>
</reference>
<evidence type="ECO:0000259" key="7">
    <source>
        <dbReference type="Pfam" id="PF08510"/>
    </source>
</evidence>
<dbReference type="PANTHER" id="PTHR46346">
    <property type="entry name" value="PHOSPHATIDYLINOSITOL N-ACETYLGLUCOSAMINYLTRANSFERASE SUBUNIT P"/>
    <property type="match status" value="1"/>
</dbReference>
<feature type="region of interest" description="Disordered" evidence="5">
    <location>
        <begin position="279"/>
        <end position="317"/>
    </location>
</feature>
<feature type="compositionally biased region" description="Acidic residues" evidence="5">
    <location>
        <begin position="279"/>
        <end position="303"/>
    </location>
</feature>
<feature type="compositionally biased region" description="Polar residues" evidence="5">
    <location>
        <begin position="72"/>
        <end position="85"/>
    </location>
</feature>
<keyword evidence="8" id="KW-0808">Transferase</keyword>
<evidence type="ECO:0000256" key="6">
    <source>
        <dbReference type="SAM" id="Phobius"/>
    </source>
</evidence>
<name>A0A9P3LVL9_9FUNG</name>
<comment type="subcellular location">
    <subcellularLocation>
        <location evidence="1">Membrane</location>
        <topology evidence="1">Multi-pass membrane protein</topology>
    </subcellularLocation>
</comment>
<dbReference type="Pfam" id="PF08510">
    <property type="entry name" value="PIG-P"/>
    <property type="match status" value="1"/>
</dbReference>
<dbReference type="GO" id="GO:0016757">
    <property type="term" value="F:glycosyltransferase activity"/>
    <property type="evidence" value="ECO:0007669"/>
    <property type="project" value="UniProtKB-KW"/>
</dbReference>
<keyword evidence="4 6" id="KW-0472">Membrane</keyword>
<dbReference type="GO" id="GO:0016020">
    <property type="term" value="C:membrane"/>
    <property type="evidence" value="ECO:0007669"/>
    <property type="project" value="UniProtKB-SubCell"/>
</dbReference>
<feature type="compositionally biased region" description="Basic residues" evidence="5">
    <location>
        <begin position="1"/>
        <end position="15"/>
    </location>
</feature>
<proteinExistence type="predicted"/>
<comment type="caution">
    <text evidence="8">The sequence shown here is derived from an EMBL/GenBank/DDBJ whole genome shotgun (WGS) entry which is preliminary data.</text>
</comment>
<evidence type="ECO:0000256" key="1">
    <source>
        <dbReference type="ARBA" id="ARBA00004141"/>
    </source>
</evidence>
<feature type="domain" description="PIG-P" evidence="7">
    <location>
        <begin position="156"/>
        <end position="273"/>
    </location>
</feature>
<accession>A0A9P3LVL9</accession>
<evidence type="ECO:0000256" key="3">
    <source>
        <dbReference type="ARBA" id="ARBA00022989"/>
    </source>
</evidence>
<gene>
    <name evidence="8" type="ORF">EMPS_04486</name>
</gene>
<dbReference type="InterPro" id="IPR052263">
    <property type="entry name" value="GPI_Anchor_Biosynth"/>
</dbReference>
<evidence type="ECO:0000313" key="9">
    <source>
        <dbReference type="Proteomes" id="UP000827284"/>
    </source>
</evidence>
<keyword evidence="2 6" id="KW-0812">Transmembrane</keyword>
<organism evidence="8 9">
    <name type="scientific">Entomortierella parvispora</name>
    <dbReference type="NCBI Taxonomy" id="205924"/>
    <lineage>
        <taxon>Eukaryota</taxon>
        <taxon>Fungi</taxon>
        <taxon>Fungi incertae sedis</taxon>
        <taxon>Mucoromycota</taxon>
        <taxon>Mortierellomycotina</taxon>
        <taxon>Mortierellomycetes</taxon>
        <taxon>Mortierellales</taxon>
        <taxon>Mortierellaceae</taxon>
        <taxon>Entomortierella</taxon>
    </lineage>
</organism>
<evidence type="ECO:0000256" key="5">
    <source>
        <dbReference type="SAM" id="MobiDB-lite"/>
    </source>
</evidence>
<keyword evidence="3 6" id="KW-1133">Transmembrane helix</keyword>
<keyword evidence="8" id="KW-0328">Glycosyltransferase</keyword>
<evidence type="ECO:0000313" key="8">
    <source>
        <dbReference type="EMBL" id="GJJ72129.1"/>
    </source>
</evidence>
<feature type="region of interest" description="Disordered" evidence="5">
    <location>
        <begin position="130"/>
        <end position="150"/>
    </location>
</feature>
<reference evidence="8" key="1">
    <citation type="submission" date="2021-11" db="EMBL/GenBank/DDBJ databases">
        <authorList>
            <person name="Herlambang A."/>
            <person name="Guo Y."/>
            <person name="Takashima Y."/>
            <person name="Nishizawa T."/>
        </authorList>
    </citation>
    <scope>NUCLEOTIDE SEQUENCE</scope>
    <source>
        <strain evidence="8">E1425</strain>
    </source>
</reference>
<feature type="compositionally biased region" description="Low complexity" evidence="5">
    <location>
        <begin position="16"/>
        <end position="43"/>
    </location>
</feature>
<dbReference type="GO" id="GO:0005783">
    <property type="term" value="C:endoplasmic reticulum"/>
    <property type="evidence" value="ECO:0007669"/>
    <property type="project" value="TreeGrafter"/>
</dbReference>
<feature type="region of interest" description="Disordered" evidence="5">
    <location>
        <begin position="1"/>
        <end position="86"/>
    </location>
</feature>
<evidence type="ECO:0000256" key="4">
    <source>
        <dbReference type="ARBA" id="ARBA00023136"/>
    </source>
</evidence>
<protein>
    <submittedName>
        <fullName evidence="8">Phosphatidylinositol N-acetylglucosaminyltransferase subunit P</fullName>
    </submittedName>
</protein>
<evidence type="ECO:0000256" key="2">
    <source>
        <dbReference type="ARBA" id="ARBA00022692"/>
    </source>
</evidence>
<dbReference type="AlphaFoldDB" id="A0A9P3LVL9"/>
<dbReference type="EMBL" id="BQFW01000006">
    <property type="protein sequence ID" value="GJJ72129.1"/>
    <property type="molecule type" value="Genomic_DNA"/>
</dbReference>
<feature type="transmembrane region" description="Helical" evidence="6">
    <location>
        <begin position="159"/>
        <end position="181"/>
    </location>
</feature>
<dbReference type="OrthoDB" id="690928at2759"/>
<sequence length="317" mass="35518">MDPGHHSHHYHHHSHSSAAAGSESALHGASSAPLASSTSASFSNQQDSTAHRRTKPLAPPTPPAAPVHYPHSHTNPNLTGRSSFMQWDDSDFPSPIESTGMKRTASYSSFLSKKSGPLYKPTLQHARALSGQTQPPDLYSTPADDSPPTTLTKTPTYEYYGFVLYLVSGITYVMYLGWAYLPKEILDSMGITYYPSKYWSLALPIWLFVLVIYLYVAFFAINLYNTEPFDSFQTITDEHANPFQTMNSASSLTDDFVPDLMDIPIGMVNACLYQHIEGISDEEEDPRDDDMMEDDEYYDDSYFDDGNVSDWDDQLDM</sequence>
<feature type="transmembrane region" description="Helical" evidence="6">
    <location>
        <begin position="201"/>
        <end position="224"/>
    </location>
</feature>
<dbReference type="Proteomes" id="UP000827284">
    <property type="component" value="Unassembled WGS sequence"/>
</dbReference>
<keyword evidence="9" id="KW-1185">Reference proteome</keyword>
<dbReference type="GO" id="GO:0006506">
    <property type="term" value="P:GPI anchor biosynthetic process"/>
    <property type="evidence" value="ECO:0007669"/>
    <property type="project" value="TreeGrafter"/>
</dbReference>